<dbReference type="RefSeq" id="WP_094788287.1">
    <property type="nucleotide sequence ID" value="NZ_NDXW01000001.1"/>
</dbReference>
<comment type="caution">
    <text evidence="6">The sequence shown here is derived from an EMBL/GenBank/DDBJ whole genome shotgun (WGS) entry which is preliminary data.</text>
</comment>
<dbReference type="AlphaFoldDB" id="A0A4P9VP91"/>
<keyword evidence="7" id="KW-1185">Reference proteome</keyword>
<reference evidence="6 7" key="1">
    <citation type="submission" date="2017-04" db="EMBL/GenBank/DDBJ databases">
        <title>Draft genome sequence of Zooshikella ganghwensis VG4 isolated from Red Sea sediments.</title>
        <authorList>
            <person name="Rehman Z."/>
            <person name="Alam I."/>
            <person name="Kamau A."/>
            <person name="Bajic V."/>
            <person name="Leiknes T."/>
        </authorList>
    </citation>
    <scope>NUCLEOTIDE SEQUENCE [LARGE SCALE GENOMIC DNA]</scope>
    <source>
        <strain evidence="6 7">VG4</strain>
    </source>
</reference>
<dbReference type="SUPFAM" id="SSF46894">
    <property type="entry name" value="C-terminal effector domain of the bipartite response regulators"/>
    <property type="match status" value="1"/>
</dbReference>
<evidence type="ECO:0000256" key="2">
    <source>
        <dbReference type="ARBA" id="ARBA00023125"/>
    </source>
</evidence>
<sequence>MQKYYKIVIADDHPLFRTALRQAVSTGISNTHLIEAESIDSLQHILEQQTQIDLILLDLFMPGAHGYSGLLFLRGNYSNIPIVIVSALEEPQVIQQTIAYGASGFIPKSSSLRTICTALQTVLNGNIWIPESIDQSQHPVSDPQQEKLAEQITTLTPQQYKVLSMLTEGKQNKQIAFELNLSEATIKAHATAIFKKLGVRNRTQAVIAIKQLKLENPALFSVMES</sequence>
<evidence type="ECO:0000256" key="1">
    <source>
        <dbReference type="ARBA" id="ARBA00022553"/>
    </source>
</evidence>
<dbReference type="EMBL" id="NDXW01000001">
    <property type="protein sequence ID" value="RDH45305.1"/>
    <property type="molecule type" value="Genomic_DNA"/>
</dbReference>
<proteinExistence type="predicted"/>
<evidence type="ECO:0000259" key="4">
    <source>
        <dbReference type="PROSITE" id="PS50043"/>
    </source>
</evidence>
<keyword evidence="2 6" id="KW-0238">DNA-binding</keyword>
<dbReference type="InterPro" id="IPR001789">
    <property type="entry name" value="Sig_transdc_resp-reg_receiver"/>
</dbReference>
<dbReference type="PROSITE" id="PS00622">
    <property type="entry name" value="HTH_LUXR_1"/>
    <property type="match status" value="1"/>
</dbReference>
<dbReference type="SMART" id="SM00421">
    <property type="entry name" value="HTH_LUXR"/>
    <property type="match status" value="1"/>
</dbReference>
<evidence type="ECO:0000313" key="7">
    <source>
        <dbReference type="Proteomes" id="UP000257039"/>
    </source>
</evidence>
<evidence type="ECO:0000313" key="6">
    <source>
        <dbReference type="EMBL" id="RDH45305.1"/>
    </source>
</evidence>
<dbReference type="Proteomes" id="UP000257039">
    <property type="component" value="Unassembled WGS sequence"/>
</dbReference>
<dbReference type="PANTHER" id="PTHR45566">
    <property type="entry name" value="HTH-TYPE TRANSCRIPTIONAL REGULATOR YHJB-RELATED"/>
    <property type="match status" value="1"/>
</dbReference>
<dbReference type="Pfam" id="PF00072">
    <property type="entry name" value="Response_reg"/>
    <property type="match status" value="1"/>
</dbReference>
<protein>
    <submittedName>
        <fullName evidence="6">DNA-binding response regulator</fullName>
    </submittedName>
</protein>
<accession>A0A4P9VP91</accession>
<dbReference type="GO" id="GO:0000160">
    <property type="term" value="P:phosphorelay signal transduction system"/>
    <property type="evidence" value="ECO:0007669"/>
    <property type="project" value="InterPro"/>
</dbReference>
<dbReference type="InterPro" id="IPR058245">
    <property type="entry name" value="NreC/VraR/RcsB-like_REC"/>
</dbReference>
<dbReference type="PROSITE" id="PS50110">
    <property type="entry name" value="RESPONSE_REGULATORY"/>
    <property type="match status" value="1"/>
</dbReference>
<name>A0A4P9VP91_9GAMM</name>
<feature type="domain" description="Response regulatory" evidence="5">
    <location>
        <begin position="6"/>
        <end position="123"/>
    </location>
</feature>
<dbReference type="Gene3D" id="3.40.50.2300">
    <property type="match status" value="1"/>
</dbReference>
<dbReference type="PANTHER" id="PTHR45566:SF1">
    <property type="entry name" value="HTH-TYPE TRANSCRIPTIONAL REGULATOR YHJB-RELATED"/>
    <property type="match status" value="1"/>
</dbReference>
<dbReference type="InterPro" id="IPR000792">
    <property type="entry name" value="Tscrpt_reg_LuxR_C"/>
</dbReference>
<dbReference type="InterPro" id="IPR051015">
    <property type="entry name" value="EvgA-like"/>
</dbReference>
<dbReference type="CDD" id="cd17535">
    <property type="entry name" value="REC_NarL-like"/>
    <property type="match status" value="1"/>
</dbReference>
<dbReference type="InterPro" id="IPR011006">
    <property type="entry name" value="CheY-like_superfamily"/>
</dbReference>
<keyword evidence="1 3" id="KW-0597">Phosphoprotein</keyword>
<dbReference type="PRINTS" id="PR00038">
    <property type="entry name" value="HTHLUXR"/>
</dbReference>
<dbReference type="PROSITE" id="PS50043">
    <property type="entry name" value="HTH_LUXR_2"/>
    <property type="match status" value="1"/>
</dbReference>
<organism evidence="6 7">
    <name type="scientific">Zooshikella ganghwensis</name>
    <dbReference type="NCBI Taxonomy" id="202772"/>
    <lineage>
        <taxon>Bacteria</taxon>
        <taxon>Pseudomonadati</taxon>
        <taxon>Pseudomonadota</taxon>
        <taxon>Gammaproteobacteria</taxon>
        <taxon>Oceanospirillales</taxon>
        <taxon>Zooshikellaceae</taxon>
        <taxon>Zooshikella</taxon>
    </lineage>
</organism>
<feature type="modified residue" description="4-aspartylphosphate" evidence="3">
    <location>
        <position position="58"/>
    </location>
</feature>
<dbReference type="Pfam" id="PF00196">
    <property type="entry name" value="GerE"/>
    <property type="match status" value="1"/>
</dbReference>
<evidence type="ECO:0000256" key="3">
    <source>
        <dbReference type="PROSITE-ProRule" id="PRU00169"/>
    </source>
</evidence>
<feature type="domain" description="HTH luxR-type" evidence="4">
    <location>
        <begin position="148"/>
        <end position="213"/>
    </location>
</feature>
<dbReference type="CDD" id="cd06170">
    <property type="entry name" value="LuxR_C_like"/>
    <property type="match status" value="1"/>
</dbReference>
<dbReference type="InterPro" id="IPR016032">
    <property type="entry name" value="Sig_transdc_resp-reg_C-effctor"/>
</dbReference>
<evidence type="ECO:0000259" key="5">
    <source>
        <dbReference type="PROSITE" id="PS50110"/>
    </source>
</evidence>
<dbReference type="GO" id="GO:0006355">
    <property type="term" value="P:regulation of DNA-templated transcription"/>
    <property type="evidence" value="ECO:0007669"/>
    <property type="project" value="InterPro"/>
</dbReference>
<dbReference type="SUPFAM" id="SSF52172">
    <property type="entry name" value="CheY-like"/>
    <property type="match status" value="1"/>
</dbReference>
<gene>
    <name evidence="6" type="ORF">B9G39_18645</name>
</gene>
<dbReference type="GO" id="GO:0003677">
    <property type="term" value="F:DNA binding"/>
    <property type="evidence" value="ECO:0007669"/>
    <property type="project" value="UniProtKB-KW"/>
</dbReference>
<dbReference type="SMART" id="SM00448">
    <property type="entry name" value="REC"/>
    <property type="match status" value="1"/>
</dbReference>